<proteinExistence type="predicted"/>
<gene>
    <name evidence="3" type="ORF">BEMITA_LOCUS5787</name>
</gene>
<dbReference type="Proteomes" id="UP001152759">
    <property type="component" value="Chromosome 3"/>
</dbReference>
<feature type="signal peptide" evidence="2">
    <location>
        <begin position="1"/>
        <end position="18"/>
    </location>
</feature>
<feature type="chain" id="PRO_5040408687" evidence="2">
    <location>
        <begin position="19"/>
        <end position="142"/>
    </location>
</feature>
<dbReference type="EMBL" id="OU963864">
    <property type="protein sequence ID" value="CAH0386709.1"/>
    <property type="molecule type" value="Genomic_DNA"/>
</dbReference>
<organism evidence="3 4">
    <name type="scientific">Bemisia tabaci</name>
    <name type="common">Sweetpotato whitefly</name>
    <name type="synonym">Aleurodes tabaci</name>
    <dbReference type="NCBI Taxonomy" id="7038"/>
    <lineage>
        <taxon>Eukaryota</taxon>
        <taxon>Metazoa</taxon>
        <taxon>Ecdysozoa</taxon>
        <taxon>Arthropoda</taxon>
        <taxon>Hexapoda</taxon>
        <taxon>Insecta</taxon>
        <taxon>Pterygota</taxon>
        <taxon>Neoptera</taxon>
        <taxon>Paraneoptera</taxon>
        <taxon>Hemiptera</taxon>
        <taxon>Sternorrhyncha</taxon>
        <taxon>Aleyrodoidea</taxon>
        <taxon>Aleyrodidae</taxon>
        <taxon>Aleyrodinae</taxon>
        <taxon>Bemisia</taxon>
    </lineage>
</organism>
<dbReference type="AlphaFoldDB" id="A0A9P0F0G3"/>
<evidence type="ECO:0000256" key="2">
    <source>
        <dbReference type="SAM" id="SignalP"/>
    </source>
</evidence>
<dbReference type="PANTHER" id="PTHR46409">
    <property type="entry name" value="HTH PSQ-TYPE DOMAIN-CONTAINING PROTEIN"/>
    <property type="match status" value="1"/>
</dbReference>
<feature type="compositionally biased region" description="Basic and acidic residues" evidence="1">
    <location>
        <begin position="59"/>
        <end position="76"/>
    </location>
</feature>
<dbReference type="PANTHER" id="PTHR46409:SF1">
    <property type="entry name" value="HTH PSQ-TYPE DOMAIN-CONTAINING PROTEIN"/>
    <property type="match status" value="1"/>
</dbReference>
<keyword evidence="2" id="KW-0732">Signal</keyword>
<evidence type="ECO:0000313" key="4">
    <source>
        <dbReference type="Proteomes" id="UP001152759"/>
    </source>
</evidence>
<evidence type="ECO:0000313" key="3">
    <source>
        <dbReference type="EMBL" id="CAH0386709.1"/>
    </source>
</evidence>
<feature type="region of interest" description="Disordered" evidence="1">
    <location>
        <begin position="23"/>
        <end position="76"/>
    </location>
</feature>
<keyword evidence="4" id="KW-1185">Reference proteome</keyword>
<evidence type="ECO:0000256" key="1">
    <source>
        <dbReference type="SAM" id="MobiDB-lite"/>
    </source>
</evidence>
<accession>A0A9P0F0G3</accession>
<protein>
    <submittedName>
        <fullName evidence="3">Uncharacterized protein</fullName>
    </submittedName>
</protein>
<reference evidence="3" key="1">
    <citation type="submission" date="2021-12" db="EMBL/GenBank/DDBJ databases">
        <authorList>
            <person name="King R."/>
        </authorList>
    </citation>
    <scope>NUCLEOTIDE SEQUENCE</scope>
</reference>
<feature type="region of interest" description="Disordered" evidence="1">
    <location>
        <begin position="113"/>
        <end position="142"/>
    </location>
</feature>
<sequence>MRLLRFLFLTAIFPIASDTSISLTGQTQNADSESETDEVLPSPNQLTPKRKRGPQGESPARRDADSKQFITTKEKRMDEFPCRTQAVERAVKLVTEATSMVCGNEARDGLIRAKPHAQKLHPTATQKSSEEFEDLIEAGPSK</sequence>
<name>A0A9P0F0G3_BEMTA</name>